<keyword evidence="4" id="KW-1185">Reference proteome</keyword>
<evidence type="ECO:0000259" key="2">
    <source>
        <dbReference type="Pfam" id="PF01973"/>
    </source>
</evidence>
<feature type="compositionally biased region" description="Basic and acidic residues" evidence="1">
    <location>
        <begin position="14"/>
        <end position="26"/>
    </location>
</feature>
<dbReference type="PANTHER" id="PTHR41786:SF1">
    <property type="entry name" value="6-HYDROXYMETHYLPTERIN DIPHOSPHOKINASE MPTE-LIKE DOMAIN-CONTAINING PROTEIN"/>
    <property type="match status" value="1"/>
</dbReference>
<comment type="caution">
    <text evidence="3">The sequence shown here is derived from an EMBL/GenBank/DDBJ whole genome shotgun (WGS) entry which is preliminary data.</text>
</comment>
<dbReference type="Pfam" id="PF01973">
    <property type="entry name" value="MptE-like"/>
    <property type="match status" value="1"/>
</dbReference>
<feature type="domain" description="6-hydroxymethylpterin diphosphokinase MptE-like" evidence="2">
    <location>
        <begin position="167"/>
        <end position="336"/>
    </location>
</feature>
<name>A0A4R9FQA9_9LEPT</name>
<dbReference type="Proteomes" id="UP000297453">
    <property type="component" value="Unassembled WGS sequence"/>
</dbReference>
<evidence type="ECO:0000313" key="3">
    <source>
        <dbReference type="EMBL" id="TGK00683.1"/>
    </source>
</evidence>
<dbReference type="RefSeq" id="WP_135588343.1">
    <property type="nucleotide sequence ID" value="NZ_RQEP01000018.1"/>
</dbReference>
<evidence type="ECO:0000313" key="4">
    <source>
        <dbReference type="Proteomes" id="UP000297453"/>
    </source>
</evidence>
<dbReference type="PANTHER" id="PTHR41786">
    <property type="entry name" value="MOTILITY ACCESSORY FACTOR MAF"/>
    <property type="match status" value="1"/>
</dbReference>
<organism evidence="3 4">
    <name type="scientific">Leptospira semungkisensis</name>
    <dbReference type="NCBI Taxonomy" id="2484985"/>
    <lineage>
        <taxon>Bacteria</taxon>
        <taxon>Pseudomonadati</taxon>
        <taxon>Spirochaetota</taxon>
        <taxon>Spirochaetia</taxon>
        <taxon>Leptospirales</taxon>
        <taxon>Leptospiraceae</taxon>
        <taxon>Leptospira</taxon>
    </lineage>
</organism>
<sequence>MNLKEESSSFYLHSTHDPQKEGERISRQIPSNLKKEELLVLVGIGCGYHLLSYLKENSNPTLLLLEPFGELESIAGPEWMPELNALLSQKSEIETPKVFFDWKKFIQAEQKSWLDPKIRSIRVFVHPAYQRRYPEICKEILSFFQTKKPVSQNEAAKAEYGRLWVRNFFKHLKESEECRSAYKILTRTLPPNPKRIGCFLGASPNLEKEVGWIRENRENVFLLSSDTALGFLLESGIRPHAVLSIDSGLGTSYHFPENFPKDIPILTWFGGSSKIFELENPKIIYLSTHPLDQILGARFFPNAPILENPTLNVSGLAVSFFQSVGATAVLLKGFGFSRESGKTHCRASGYERYDRFFLERKRSLYSARYSPESRWKARTIVLDSLNKWSPIRILAELDSETSSFADWENALTEFHSSFPGSGKNWRSFCNEVPSLPPEIKRLIPRASKVLD</sequence>
<reference evidence="3" key="1">
    <citation type="journal article" date="2019" name="PLoS Negl. Trop. Dis.">
        <title>Revisiting the worldwide diversity of Leptospira species in the environment.</title>
        <authorList>
            <person name="Vincent A.T."/>
            <person name="Schiettekatte O."/>
            <person name="Bourhy P."/>
            <person name="Veyrier F.J."/>
            <person name="Picardeau M."/>
        </authorList>
    </citation>
    <scope>NUCLEOTIDE SEQUENCE [LARGE SCALE GENOMIC DNA]</scope>
    <source>
        <strain evidence="3">SSS9</strain>
    </source>
</reference>
<accession>A0A4R9FQA9</accession>
<evidence type="ECO:0000256" key="1">
    <source>
        <dbReference type="SAM" id="MobiDB-lite"/>
    </source>
</evidence>
<protein>
    <submittedName>
        <fullName evidence="3">DUF115 domain-containing protein</fullName>
    </submittedName>
</protein>
<dbReference type="OrthoDB" id="335210at2"/>
<dbReference type="InterPro" id="IPR002826">
    <property type="entry name" value="MptE-like"/>
</dbReference>
<gene>
    <name evidence="3" type="ORF">EHO59_12105</name>
</gene>
<dbReference type="AlphaFoldDB" id="A0A4R9FQA9"/>
<proteinExistence type="predicted"/>
<feature type="region of interest" description="Disordered" evidence="1">
    <location>
        <begin position="1"/>
        <end position="27"/>
    </location>
</feature>
<dbReference type="EMBL" id="RQEP01000018">
    <property type="protein sequence ID" value="TGK00683.1"/>
    <property type="molecule type" value="Genomic_DNA"/>
</dbReference>